<keyword evidence="10" id="KW-0176">Collagen</keyword>
<keyword evidence="20" id="KW-1185">Reference proteome</keyword>
<dbReference type="Gene3D" id="2.60.120.200">
    <property type="match status" value="1"/>
</dbReference>
<evidence type="ECO:0000313" key="20">
    <source>
        <dbReference type="Proteomes" id="UP001190640"/>
    </source>
</evidence>
<dbReference type="InterPro" id="IPR013320">
    <property type="entry name" value="ConA-like_dom_sf"/>
</dbReference>
<evidence type="ECO:0000256" key="15">
    <source>
        <dbReference type="ARBA" id="ARBA00064387"/>
    </source>
</evidence>
<feature type="compositionally biased region" description="Polar residues" evidence="18">
    <location>
        <begin position="1"/>
        <end position="12"/>
    </location>
</feature>
<protein>
    <recommendedName>
        <fullName evidence="16">Collagen alpha-1(XIX) chain</fullName>
    </recommendedName>
    <alternativeName>
        <fullName evidence="17">Collagen alpha-1(Y) chain</fullName>
    </alternativeName>
</protein>
<comment type="function">
    <text evidence="14">May act as a cross-bridge between fibrils and other extracellular matrix molecules. Involved in skeletal myogenesis in the developing esophagus. May play a role in organization of the pericellular matrix or the sphinteric smooth muscle.</text>
</comment>
<evidence type="ECO:0000256" key="12">
    <source>
        <dbReference type="ARBA" id="ARBA00023278"/>
    </source>
</evidence>
<reference evidence="21" key="1">
    <citation type="submission" date="2025-08" db="UniProtKB">
        <authorList>
            <consortium name="RefSeq"/>
        </authorList>
    </citation>
    <scope>IDENTIFICATION</scope>
    <source>
        <tissue evidence="21">Blood</tissue>
    </source>
</reference>
<keyword evidence="6" id="KW-0732">Signal</keyword>
<organism evidence="20 21">
    <name type="scientific">Eublepharis macularius</name>
    <name type="common">Leopard gecko</name>
    <name type="synonym">Cyrtodactylus macularius</name>
    <dbReference type="NCBI Taxonomy" id="481883"/>
    <lineage>
        <taxon>Eukaryota</taxon>
        <taxon>Metazoa</taxon>
        <taxon>Chordata</taxon>
        <taxon>Craniata</taxon>
        <taxon>Vertebrata</taxon>
        <taxon>Euteleostomi</taxon>
        <taxon>Lepidosauria</taxon>
        <taxon>Squamata</taxon>
        <taxon>Bifurcata</taxon>
        <taxon>Gekkota</taxon>
        <taxon>Eublepharidae</taxon>
        <taxon>Eublepharinae</taxon>
        <taxon>Eublepharis</taxon>
    </lineage>
</organism>
<evidence type="ECO:0000256" key="18">
    <source>
        <dbReference type="SAM" id="MobiDB-lite"/>
    </source>
</evidence>
<dbReference type="SMART" id="SM00210">
    <property type="entry name" value="TSPN"/>
    <property type="match status" value="1"/>
</dbReference>
<dbReference type="GO" id="GO:0007155">
    <property type="term" value="P:cell adhesion"/>
    <property type="evidence" value="ECO:0007669"/>
    <property type="project" value="UniProtKB-KW"/>
</dbReference>
<evidence type="ECO:0000256" key="14">
    <source>
        <dbReference type="ARBA" id="ARBA00055297"/>
    </source>
</evidence>
<evidence type="ECO:0000256" key="9">
    <source>
        <dbReference type="ARBA" id="ARBA00022889"/>
    </source>
</evidence>
<accession>A0AA97IX70</accession>
<dbReference type="GO" id="GO:0007517">
    <property type="term" value="P:muscle organ development"/>
    <property type="evidence" value="ECO:0007669"/>
    <property type="project" value="UniProtKB-KW"/>
</dbReference>
<evidence type="ECO:0000256" key="6">
    <source>
        <dbReference type="ARBA" id="ARBA00022729"/>
    </source>
</evidence>
<evidence type="ECO:0000313" key="21">
    <source>
        <dbReference type="RefSeq" id="XP_054827293.1"/>
    </source>
</evidence>
<evidence type="ECO:0000256" key="11">
    <source>
        <dbReference type="ARBA" id="ARBA00023157"/>
    </source>
</evidence>
<evidence type="ECO:0000256" key="17">
    <source>
        <dbReference type="ARBA" id="ARBA00081218"/>
    </source>
</evidence>
<evidence type="ECO:0000256" key="2">
    <source>
        <dbReference type="ARBA" id="ARBA00022473"/>
    </source>
</evidence>
<feature type="domain" description="Thrombospondin-like N-terminal" evidence="19">
    <location>
        <begin position="95"/>
        <end position="278"/>
    </location>
</feature>
<name>A0AA97IX70_EUBMA</name>
<keyword evidence="3" id="KW-0964">Secreted</keyword>
<keyword evidence="11" id="KW-1015">Disulfide bond</keyword>
<evidence type="ECO:0000256" key="7">
    <source>
        <dbReference type="ARBA" id="ARBA00022737"/>
    </source>
</evidence>
<evidence type="ECO:0000256" key="8">
    <source>
        <dbReference type="ARBA" id="ARBA00022782"/>
    </source>
</evidence>
<keyword evidence="5" id="KW-0517">Myogenesis</keyword>
<keyword evidence="4" id="KW-0272">Extracellular matrix</keyword>
<dbReference type="FunFam" id="2.60.120.200:FF:000148">
    <property type="entry name" value="Collagen, type XIX, alpha 1"/>
    <property type="match status" value="1"/>
</dbReference>
<gene>
    <name evidence="21" type="primary">LOC129324215</name>
</gene>
<dbReference type="GO" id="GO:0005581">
    <property type="term" value="C:collagen trimer"/>
    <property type="evidence" value="ECO:0007669"/>
    <property type="project" value="UniProtKB-KW"/>
</dbReference>
<dbReference type="KEGG" id="emc:129324215"/>
<dbReference type="GO" id="GO:0030154">
    <property type="term" value="P:cell differentiation"/>
    <property type="evidence" value="ECO:0007669"/>
    <property type="project" value="UniProtKB-KW"/>
</dbReference>
<evidence type="ECO:0000256" key="16">
    <source>
        <dbReference type="ARBA" id="ARBA00074525"/>
    </source>
</evidence>
<evidence type="ECO:0000259" key="19">
    <source>
        <dbReference type="SMART" id="SM00210"/>
    </source>
</evidence>
<dbReference type="Proteomes" id="UP001190640">
    <property type="component" value="Chromosome 1"/>
</dbReference>
<comment type="subcellular location">
    <subcellularLocation>
        <location evidence="1">Secreted</location>
        <location evidence="1">Extracellular space</location>
        <location evidence="1">Extracellular matrix</location>
    </subcellularLocation>
</comment>
<dbReference type="InterPro" id="IPR048287">
    <property type="entry name" value="TSPN-like_N"/>
</dbReference>
<evidence type="ECO:0000256" key="1">
    <source>
        <dbReference type="ARBA" id="ARBA00004498"/>
    </source>
</evidence>
<keyword evidence="12" id="KW-0379">Hydroxylation</keyword>
<feature type="compositionally biased region" description="Basic and acidic residues" evidence="18">
    <location>
        <begin position="17"/>
        <end position="27"/>
    </location>
</feature>
<evidence type="ECO:0000256" key="13">
    <source>
        <dbReference type="ARBA" id="ARBA00049648"/>
    </source>
</evidence>
<comment type="subunit">
    <text evidence="15">Oligomer; disulfide-linked.</text>
</comment>
<dbReference type="AlphaFoldDB" id="A0AA97IX70"/>
<evidence type="ECO:0000256" key="10">
    <source>
        <dbReference type="ARBA" id="ARBA00023119"/>
    </source>
</evidence>
<dbReference type="SUPFAM" id="SSF49899">
    <property type="entry name" value="Concanavalin A-like lectins/glucanases"/>
    <property type="match status" value="1"/>
</dbReference>
<feature type="region of interest" description="Disordered" evidence="18">
    <location>
        <begin position="1"/>
        <end position="45"/>
    </location>
</feature>
<keyword evidence="7" id="KW-0677">Repeat</keyword>
<proteinExistence type="inferred from homology"/>
<keyword evidence="8" id="KW-0221">Differentiation</keyword>
<evidence type="ECO:0000256" key="3">
    <source>
        <dbReference type="ARBA" id="ARBA00022525"/>
    </source>
</evidence>
<dbReference type="GeneID" id="129324215"/>
<keyword evidence="9" id="KW-0130">Cell adhesion</keyword>
<dbReference type="RefSeq" id="XP_054827293.1">
    <property type="nucleotide sequence ID" value="XM_054971318.1"/>
</dbReference>
<evidence type="ECO:0000256" key="4">
    <source>
        <dbReference type="ARBA" id="ARBA00022530"/>
    </source>
</evidence>
<sequence length="383" mass="42554">MIPSDQPSSSDLEGSVEELKMPKRGNQEDQWDEGGPDAAEAVAAHAPAVPEATLSEPESELLPLALEITTKPLPDNACPLLKTEGHQFRRIYKENIGVLGFDLAESFSLRQISCGIGKPCFKLGSVPLIRDSQQVFPNGLPEEYSLTATFRVRRNSKKERWYLLQILDQRNMPQVYIVVDGSKKVVEYIAQSPQGNSLRYIFKSREILPIFDRQWHKLGISVQSRIISLYVDCSLIEQRQTDTKASPDFQGRLLIATRSLDGKPVDIEFGHMVIYCNPELAAQETCCELSENMCPLEEHLKTTAASPSTVHVGEIHALPIMEQKPEEKCFCYPNKGEAGLPGVAGLPGQKGEKVGDIIGDEKVNYHNGLFHASNALPHETTLY</sequence>
<keyword evidence="2" id="KW-0217">Developmental protein</keyword>
<evidence type="ECO:0000256" key="5">
    <source>
        <dbReference type="ARBA" id="ARBA00022541"/>
    </source>
</evidence>
<comment type="similarity">
    <text evidence="13">Belongs to the fibril-associated collagens with interrupted helices (FACIT) family.</text>
</comment>